<name>A0A8C5M5M3_9ANUR</name>
<dbReference type="Ensembl" id="ENSLLET00000009588.1">
    <property type="protein sequence ID" value="ENSLLEP00000009231.1"/>
    <property type="gene ID" value="ENSLLEG00000005890.1"/>
</dbReference>
<dbReference type="OrthoDB" id="10036177at2759"/>
<dbReference type="PANTHER" id="PTHR22227:SF6">
    <property type="entry name" value="FAMILY WITH SEQUENCE SIMILARITY 122B ISOFORM X1"/>
    <property type="match status" value="1"/>
</dbReference>
<proteinExistence type="inferred from homology"/>
<organism evidence="3 4">
    <name type="scientific">Leptobrachium leishanense</name>
    <name type="common">Leishan spiny toad</name>
    <dbReference type="NCBI Taxonomy" id="445787"/>
    <lineage>
        <taxon>Eukaryota</taxon>
        <taxon>Metazoa</taxon>
        <taxon>Chordata</taxon>
        <taxon>Craniata</taxon>
        <taxon>Vertebrata</taxon>
        <taxon>Euteleostomi</taxon>
        <taxon>Amphibia</taxon>
        <taxon>Batrachia</taxon>
        <taxon>Anura</taxon>
        <taxon>Pelobatoidea</taxon>
        <taxon>Megophryidae</taxon>
        <taxon>Leptobrachium</taxon>
    </lineage>
</organism>
<dbReference type="Proteomes" id="UP000694569">
    <property type="component" value="Unplaced"/>
</dbReference>
<evidence type="ECO:0000313" key="3">
    <source>
        <dbReference type="Ensembl" id="ENSLLEP00000009231.1"/>
    </source>
</evidence>
<reference evidence="3" key="2">
    <citation type="submission" date="2025-09" db="UniProtKB">
        <authorList>
            <consortium name="Ensembl"/>
        </authorList>
    </citation>
    <scope>IDENTIFICATION</scope>
</reference>
<dbReference type="AlphaFoldDB" id="A0A8C5M5M3"/>
<sequence>MAQEKMELDLEIPGTPSDGSLRRSNSVFQPDAMRARRNSTTIVNRQSLVVPSSPVCIPSSCLHQIKQEEGVDVGKGSASEKVTWSLKDSQRDFSKGRRTSFLQMWLTYQSWVVACLPMRWIAAAAGLVPRANLLLKPSLPSLRHRPTHALSSCQSTVIRLSEPRET</sequence>
<dbReference type="InterPro" id="IPR026716">
    <property type="entry name" value="PBIR1/2/3"/>
</dbReference>
<keyword evidence="4" id="KW-1185">Reference proteome</keyword>
<dbReference type="GO" id="GO:0004865">
    <property type="term" value="F:protein serine/threonine phosphatase inhibitor activity"/>
    <property type="evidence" value="ECO:0007669"/>
    <property type="project" value="InterPro"/>
</dbReference>
<dbReference type="PANTHER" id="PTHR22227">
    <property type="entry name" value="FAMILY WITH SEQUENCE SIMILARITY 122B ISOFORM X1"/>
    <property type="match status" value="1"/>
</dbReference>
<comment type="similarity">
    <text evidence="1">Belongs to the FAM122 family.</text>
</comment>
<feature type="region of interest" description="Disordered" evidence="2">
    <location>
        <begin position="1"/>
        <end position="30"/>
    </location>
</feature>
<evidence type="ECO:0000256" key="1">
    <source>
        <dbReference type="ARBA" id="ARBA00006725"/>
    </source>
</evidence>
<evidence type="ECO:0000313" key="4">
    <source>
        <dbReference type="Proteomes" id="UP000694569"/>
    </source>
</evidence>
<reference evidence="3" key="1">
    <citation type="submission" date="2025-08" db="UniProtKB">
        <authorList>
            <consortium name="Ensembl"/>
        </authorList>
    </citation>
    <scope>IDENTIFICATION</scope>
</reference>
<accession>A0A8C5M5M3</accession>
<dbReference type="GeneTree" id="ENSGT00390000015476"/>
<protein>
    <submittedName>
        <fullName evidence="3">PABIR family member 2</fullName>
    </submittedName>
</protein>
<gene>
    <name evidence="3" type="primary">PABIR2</name>
</gene>
<evidence type="ECO:0000256" key="2">
    <source>
        <dbReference type="SAM" id="MobiDB-lite"/>
    </source>
</evidence>